<evidence type="ECO:0000313" key="7">
    <source>
        <dbReference type="Proteomes" id="UP000320231"/>
    </source>
</evidence>
<dbReference type="CDD" id="cd02968">
    <property type="entry name" value="SCO"/>
    <property type="match status" value="1"/>
</dbReference>
<dbReference type="Gene3D" id="3.40.30.10">
    <property type="entry name" value="Glutaredoxin"/>
    <property type="match status" value="1"/>
</dbReference>
<dbReference type="EMBL" id="AP019514">
    <property type="protein sequence ID" value="BBI64161.1"/>
    <property type="molecule type" value="Genomic_DNA"/>
</dbReference>
<keyword evidence="4" id="KW-1015">Disulfide bond</keyword>
<feature type="binding site" evidence="3">
    <location>
        <position position="76"/>
    </location>
    <ligand>
        <name>Cu cation</name>
        <dbReference type="ChEBI" id="CHEBI:23378"/>
    </ligand>
</feature>
<feature type="binding site" evidence="3">
    <location>
        <position position="166"/>
    </location>
    <ligand>
        <name>Cu cation</name>
        <dbReference type="ChEBI" id="CHEBI:23378"/>
    </ligand>
</feature>
<gene>
    <name evidence="6" type="ORF">HSBAA_54670</name>
</gene>
<dbReference type="FunFam" id="3.40.30.10:FF:000013">
    <property type="entry name" value="Blast:Protein SCO1 homolog, mitochondrial"/>
    <property type="match status" value="1"/>
</dbReference>
<dbReference type="SUPFAM" id="SSF52833">
    <property type="entry name" value="Thioredoxin-like"/>
    <property type="match status" value="1"/>
</dbReference>
<keyword evidence="2 3" id="KW-0186">Copper</keyword>
<evidence type="ECO:0000313" key="6">
    <source>
        <dbReference type="EMBL" id="BBI64161.1"/>
    </source>
</evidence>
<sequence length="202" mass="22109">MHNTLPNTLHKTGCKTALLSGILWLAGCSDPAWQTKDISGLMPPLEFELISEEAEPVSEADYAGEVTLLFFGFTHCPHICPATLANLAAISGELDEAAQDDLQVLFVSVDPNRDDPATLREYTDAFGPEFTGLTGDEDALEALTRRYRVTYGYGKKDDAGNYDVSHSNAVFAFDRNGEAQLLIRESDPKEAIVADLNRLLEI</sequence>
<keyword evidence="3" id="KW-0479">Metal-binding</keyword>
<dbReference type="AlphaFoldDB" id="A0A455UHM3"/>
<dbReference type="InterPro" id="IPR013766">
    <property type="entry name" value="Thioredoxin_domain"/>
</dbReference>
<evidence type="ECO:0000259" key="5">
    <source>
        <dbReference type="PROSITE" id="PS51352"/>
    </source>
</evidence>
<dbReference type="GO" id="GO:0046872">
    <property type="term" value="F:metal ion binding"/>
    <property type="evidence" value="ECO:0007669"/>
    <property type="project" value="UniProtKB-KW"/>
</dbReference>
<feature type="binding site" evidence="3">
    <location>
        <position position="80"/>
    </location>
    <ligand>
        <name>Cu cation</name>
        <dbReference type="ChEBI" id="CHEBI:23378"/>
    </ligand>
</feature>
<feature type="domain" description="Thioredoxin" evidence="5">
    <location>
        <begin position="36"/>
        <end position="201"/>
    </location>
</feature>
<feature type="disulfide bond" description="Redox-active" evidence="4">
    <location>
        <begin position="76"/>
        <end position="80"/>
    </location>
</feature>
<dbReference type="Pfam" id="PF02630">
    <property type="entry name" value="SCO1-SenC"/>
    <property type="match status" value="1"/>
</dbReference>
<evidence type="ECO:0000256" key="3">
    <source>
        <dbReference type="PIRSR" id="PIRSR603782-1"/>
    </source>
</evidence>
<dbReference type="InterPro" id="IPR003782">
    <property type="entry name" value="SCO1/SenC"/>
</dbReference>
<accession>A0A455UHM3</accession>
<comment type="similarity">
    <text evidence="1">Belongs to the SCO1/2 family.</text>
</comment>
<dbReference type="PROSITE" id="PS51352">
    <property type="entry name" value="THIOREDOXIN_2"/>
    <property type="match status" value="1"/>
</dbReference>
<proteinExistence type="inferred from homology"/>
<dbReference type="PANTHER" id="PTHR12151:SF25">
    <property type="entry name" value="LINALOOL DEHYDRATASE_ISOMERASE DOMAIN-CONTAINING PROTEIN"/>
    <property type="match status" value="1"/>
</dbReference>
<dbReference type="PANTHER" id="PTHR12151">
    <property type="entry name" value="ELECTRON TRANSPORT PROTIN SCO1/SENC FAMILY MEMBER"/>
    <property type="match status" value="1"/>
</dbReference>
<dbReference type="InterPro" id="IPR036249">
    <property type="entry name" value="Thioredoxin-like_sf"/>
</dbReference>
<reference evidence="6 7" key="1">
    <citation type="journal article" date="2019" name="Microbiol. Resour. Announc.">
        <title>Complete Genome Sequence of Halomonas sulfidaeris Strain Esulfide1 Isolated from a Metal Sulfide Rock at a Depth of 2,200 Meters, Obtained Using Nanopore Sequencing.</title>
        <authorList>
            <person name="Saito M."/>
            <person name="Nishigata A."/>
            <person name="Galipon J."/>
            <person name="Arakawa K."/>
        </authorList>
    </citation>
    <scope>NUCLEOTIDE SEQUENCE [LARGE SCALE GENOMIC DNA]</scope>
    <source>
        <strain evidence="6 7">ATCC BAA-803</strain>
    </source>
</reference>
<organism evidence="6 7">
    <name type="scientific">Vreelandella sulfidaeris</name>
    <dbReference type="NCBI Taxonomy" id="115553"/>
    <lineage>
        <taxon>Bacteria</taxon>
        <taxon>Pseudomonadati</taxon>
        <taxon>Pseudomonadota</taxon>
        <taxon>Gammaproteobacteria</taxon>
        <taxon>Oceanospirillales</taxon>
        <taxon>Halomonadaceae</taxon>
        <taxon>Vreelandella</taxon>
    </lineage>
</organism>
<evidence type="ECO:0000256" key="2">
    <source>
        <dbReference type="ARBA" id="ARBA00023008"/>
    </source>
</evidence>
<name>A0A455UHM3_9GAMM</name>
<dbReference type="Proteomes" id="UP000320231">
    <property type="component" value="Chromosome"/>
</dbReference>
<dbReference type="KEGG" id="hsr:HSBAA_54670"/>
<protein>
    <submittedName>
        <fullName evidence="6">Photosynthetic protein synthase I</fullName>
    </submittedName>
</protein>
<evidence type="ECO:0000256" key="1">
    <source>
        <dbReference type="ARBA" id="ARBA00010996"/>
    </source>
</evidence>
<evidence type="ECO:0000256" key="4">
    <source>
        <dbReference type="PIRSR" id="PIRSR603782-2"/>
    </source>
</evidence>